<reference evidence="2" key="1">
    <citation type="submission" date="2023-06" db="EMBL/GenBank/DDBJ databases">
        <title>Robiginitalea aurantiacus sp. nov. and Algoriphagus sediminis sp. nov., isolated from coastal sediment.</title>
        <authorList>
            <person name="Zhou Z.Y."/>
            <person name="An J."/>
            <person name="Jia Y.W."/>
            <person name="Du Z.J."/>
        </authorList>
    </citation>
    <scope>NUCLEOTIDE SEQUENCE</scope>
    <source>
        <strain evidence="2">C2-7</strain>
    </source>
</reference>
<keyword evidence="1" id="KW-0175">Coiled coil</keyword>
<proteinExistence type="predicted"/>
<dbReference type="Proteomes" id="UP001171916">
    <property type="component" value="Unassembled WGS sequence"/>
</dbReference>
<name>A0ABT7YFA6_9BACT</name>
<evidence type="ECO:0000313" key="3">
    <source>
        <dbReference type="Proteomes" id="UP001171916"/>
    </source>
</evidence>
<dbReference type="PROSITE" id="PS51257">
    <property type="entry name" value="PROKAR_LIPOPROTEIN"/>
    <property type="match status" value="1"/>
</dbReference>
<protein>
    <recommendedName>
        <fullName evidence="4">Lipoprotein</fullName>
    </recommendedName>
</protein>
<dbReference type="RefSeq" id="WP_290001239.1">
    <property type="nucleotide sequence ID" value="NZ_JAUEPH010000006.1"/>
</dbReference>
<evidence type="ECO:0000313" key="2">
    <source>
        <dbReference type="EMBL" id="MDN3205182.1"/>
    </source>
</evidence>
<dbReference type="EMBL" id="JAUEPH010000006">
    <property type="protein sequence ID" value="MDN3205182.1"/>
    <property type="molecule type" value="Genomic_DNA"/>
</dbReference>
<sequence length="166" mass="19098">MKKYILSLSIIFLIMGCGPTEEQKEQLSTLVADWKETSVEAVDLSEEIGDKVFLLESKKEANEAPETIEINLDGESVTCEPEYLELASTVDTFIQSWQEKSNELDELTDRMLIGSWNSNDQETLEALDLELKQREVQIEQWKKELEELNNKCYLTGEMLVIQEQES</sequence>
<evidence type="ECO:0000256" key="1">
    <source>
        <dbReference type="SAM" id="Coils"/>
    </source>
</evidence>
<comment type="caution">
    <text evidence="2">The sequence shown here is derived from an EMBL/GenBank/DDBJ whole genome shotgun (WGS) entry which is preliminary data.</text>
</comment>
<keyword evidence="3" id="KW-1185">Reference proteome</keyword>
<accession>A0ABT7YFA6</accession>
<gene>
    <name evidence="2" type="ORF">QVH07_13545</name>
</gene>
<organism evidence="2 3">
    <name type="scientific">Algoriphagus sediminis</name>
    <dbReference type="NCBI Taxonomy" id="3057113"/>
    <lineage>
        <taxon>Bacteria</taxon>
        <taxon>Pseudomonadati</taxon>
        <taxon>Bacteroidota</taxon>
        <taxon>Cytophagia</taxon>
        <taxon>Cytophagales</taxon>
        <taxon>Cyclobacteriaceae</taxon>
        <taxon>Algoriphagus</taxon>
    </lineage>
</organism>
<feature type="coiled-coil region" evidence="1">
    <location>
        <begin position="124"/>
        <end position="151"/>
    </location>
</feature>
<evidence type="ECO:0008006" key="4">
    <source>
        <dbReference type="Google" id="ProtNLM"/>
    </source>
</evidence>